<name>A0A1J1JAB3_9DIPT</name>
<reference evidence="1 2" key="1">
    <citation type="submission" date="2015-04" db="EMBL/GenBank/DDBJ databases">
        <authorList>
            <person name="Syromyatnikov M.Y."/>
            <person name="Popov V.N."/>
        </authorList>
    </citation>
    <scope>NUCLEOTIDE SEQUENCE [LARGE SCALE GENOMIC DNA]</scope>
</reference>
<proteinExistence type="predicted"/>
<dbReference type="EMBL" id="CVRI01000075">
    <property type="protein sequence ID" value="CRL08486.1"/>
    <property type="molecule type" value="Genomic_DNA"/>
</dbReference>
<accession>A0A1J1JAB3</accession>
<evidence type="ECO:0000313" key="1">
    <source>
        <dbReference type="EMBL" id="CRL08486.1"/>
    </source>
</evidence>
<evidence type="ECO:0000313" key="2">
    <source>
        <dbReference type="Proteomes" id="UP000183832"/>
    </source>
</evidence>
<sequence length="64" mass="7064">MQFVAGYSKILNVSRRHLSKQVTADDANVDLNLTQHGTAPNDLISHRIKRTCDLSTLVSLTVSL</sequence>
<organism evidence="1 2">
    <name type="scientific">Clunio marinus</name>
    <dbReference type="NCBI Taxonomy" id="568069"/>
    <lineage>
        <taxon>Eukaryota</taxon>
        <taxon>Metazoa</taxon>
        <taxon>Ecdysozoa</taxon>
        <taxon>Arthropoda</taxon>
        <taxon>Hexapoda</taxon>
        <taxon>Insecta</taxon>
        <taxon>Pterygota</taxon>
        <taxon>Neoptera</taxon>
        <taxon>Endopterygota</taxon>
        <taxon>Diptera</taxon>
        <taxon>Nematocera</taxon>
        <taxon>Chironomoidea</taxon>
        <taxon>Chironomidae</taxon>
        <taxon>Clunio</taxon>
    </lineage>
</organism>
<protein>
    <submittedName>
        <fullName evidence="1">CLUMA_CG021535, isoform A</fullName>
    </submittedName>
</protein>
<dbReference type="Proteomes" id="UP000183832">
    <property type="component" value="Unassembled WGS sequence"/>
</dbReference>
<gene>
    <name evidence="1" type="ORF">CLUMA_CG021535</name>
</gene>
<dbReference type="AlphaFoldDB" id="A0A1J1JAB3"/>
<keyword evidence="2" id="KW-1185">Reference proteome</keyword>